<evidence type="ECO:0000256" key="5">
    <source>
        <dbReference type="ARBA" id="ARBA00023136"/>
    </source>
</evidence>
<dbReference type="AlphaFoldDB" id="A0A075AU78"/>
<accession>A0A075AU78</accession>
<sequence>MLSPPNSRHLSDIVKRAIFNKELAESLTFHLENASKEAINKMVEHLISSLSFQEDLVKATASKTDRLVTLQVLYELCQLNSPSILDILLIPVPILIWIYLTSEGENEQAELETTILQIFKAIQEFPTVSKDSTKIPLLYLPNIYSQGIYPVQKSNYFMVYDEEIITYNAQGIPNDNINDRNLGLILHVFIKEIGDRISLYAPIVQLCTTYLMFKILGTSIRNVQEPTIHCDNELHSSIIKEFAIRNVNNKRFRLHANLLLEMISLVVYLKHREDENISSLASKCFSLIHRRAKLDLIPEVMTAVESYIAKEL</sequence>
<dbReference type="Pfam" id="PF09790">
    <property type="entry name" value="Hyccin"/>
    <property type="match status" value="1"/>
</dbReference>
<reference evidence="10" key="2">
    <citation type="journal article" date="2018" name="Nat. Microbiol.">
        <title>Leveraging single-cell genomics to expand the fungal tree of life.</title>
        <authorList>
            <person name="Ahrendt S.R."/>
            <person name="Quandt C.A."/>
            <person name="Ciobanu D."/>
            <person name="Clum A."/>
            <person name="Salamov A."/>
            <person name="Andreopoulos B."/>
            <person name="Cheng J.F."/>
            <person name="Woyke T."/>
            <person name="Pelin A."/>
            <person name="Henrissat B."/>
            <person name="Reynolds N.K."/>
            <person name="Benny G.L."/>
            <person name="Smith M.E."/>
            <person name="James T.Y."/>
            <person name="Grigoriev I.V."/>
        </authorList>
    </citation>
    <scope>NUCLEOTIDE SEQUENCE [LARGE SCALE GENOMIC DNA]</scope>
    <source>
        <strain evidence="10">CSF55</strain>
    </source>
</reference>
<comment type="subcellular location">
    <subcellularLocation>
        <location evidence="1">Cell membrane</location>
    </subcellularLocation>
    <subcellularLocation>
        <location evidence="2">Cytoplasm</location>
        <location evidence="2">Cytosol</location>
    </subcellularLocation>
</comment>
<dbReference type="Proteomes" id="UP000281549">
    <property type="component" value="Unassembled WGS sequence"/>
</dbReference>
<evidence type="ECO:0000313" key="10">
    <source>
        <dbReference type="Proteomes" id="UP000281549"/>
    </source>
</evidence>
<evidence type="ECO:0000313" key="9">
    <source>
        <dbReference type="Proteomes" id="UP000030755"/>
    </source>
</evidence>
<evidence type="ECO:0000256" key="2">
    <source>
        <dbReference type="ARBA" id="ARBA00004514"/>
    </source>
</evidence>
<reference evidence="7 9" key="1">
    <citation type="journal article" date="2013" name="Curr. Biol.">
        <title>Shared signatures of parasitism and phylogenomics unite Cryptomycota and microsporidia.</title>
        <authorList>
            <person name="James T.Y."/>
            <person name="Pelin A."/>
            <person name="Bonen L."/>
            <person name="Ahrendt S."/>
            <person name="Sain D."/>
            <person name="Corradi N."/>
            <person name="Stajich J.E."/>
        </authorList>
    </citation>
    <scope>NUCLEOTIDE SEQUENCE [LARGE SCALE GENOMIC DNA]</scope>
    <source>
        <strain evidence="7">CSF55</strain>
        <strain evidence="7">CSF55</strain>
    </source>
</reference>
<dbReference type="EMBL" id="KE561047">
    <property type="protein sequence ID" value="EPZ33700.1"/>
    <property type="molecule type" value="Genomic_DNA"/>
</dbReference>
<dbReference type="InterPro" id="IPR018619">
    <property type="entry name" value="Hyccin"/>
</dbReference>
<dbReference type="GO" id="GO:0005886">
    <property type="term" value="C:plasma membrane"/>
    <property type="evidence" value="ECO:0007669"/>
    <property type="project" value="UniProtKB-SubCell"/>
</dbReference>
<evidence type="ECO:0000256" key="3">
    <source>
        <dbReference type="ARBA" id="ARBA00022475"/>
    </source>
</evidence>
<gene>
    <name evidence="7" type="ORF">O9G_000476</name>
    <name evidence="8" type="ORF">ROZALSC1DRAFT_29128</name>
</gene>
<comment type="similarity">
    <text evidence="6">Belongs to the Hyccin family.</text>
</comment>
<evidence type="ECO:0000313" key="8">
    <source>
        <dbReference type="EMBL" id="RKP19253.1"/>
    </source>
</evidence>
<reference evidence="8" key="3">
    <citation type="submission" date="2018-08" db="EMBL/GenBank/DDBJ databases">
        <title>Leveraging single-cell genomics to expand the Fungal Tree of Life.</title>
        <authorList>
            <consortium name="DOE Joint Genome Institute"/>
            <person name="Ahrendt S.R."/>
            <person name="Quandt C.A."/>
            <person name="Ciobanu D."/>
            <person name="Clum A."/>
            <person name="Salamov A."/>
            <person name="Andreopoulos B."/>
            <person name="Cheng J.-F."/>
            <person name="Woyke T."/>
            <person name="Pelin A."/>
            <person name="Henrissat B."/>
            <person name="Reynolds N."/>
            <person name="Benny G.L."/>
            <person name="Smith M.E."/>
            <person name="James T.Y."/>
            <person name="Grigoriev I.V."/>
        </authorList>
    </citation>
    <scope>NUCLEOTIDE SEQUENCE</scope>
    <source>
        <strain evidence="8">CSF55</strain>
    </source>
</reference>
<evidence type="ECO:0000256" key="1">
    <source>
        <dbReference type="ARBA" id="ARBA00004236"/>
    </source>
</evidence>
<protein>
    <submittedName>
        <fullName evidence="7">Uncharacterized protein</fullName>
    </submittedName>
</protein>
<dbReference type="GO" id="GO:0005829">
    <property type="term" value="C:cytosol"/>
    <property type="evidence" value="ECO:0007669"/>
    <property type="project" value="UniProtKB-SubCell"/>
</dbReference>
<keyword evidence="5" id="KW-0472">Membrane</keyword>
<keyword evidence="9" id="KW-1185">Reference proteome</keyword>
<keyword evidence="4" id="KW-0963">Cytoplasm</keyword>
<dbReference type="EMBL" id="ML005260">
    <property type="protein sequence ID" value="RKP19253.1"/>
    <property type="molecule type" value="Genomic_DNA"/>
</dbReference>
<dbReference type="Proteomes" id="UP000030755">
    <property type="component" value="Unassembled WGS sequence"/>
</dbReference>
<evidence type="ECO:0000256" key="6">
    <source>
        <dbReference type="ARBA" id="ARBA00034482"/>
    </source>
</evidence>
<keyword evidence="3" id="KW-1003">Cell membrane</keyword>
<organism evidence="7 9">
    <name type="scientific">Rozella allomycis (strain CSF55)</name>
    <dbReference type="NCBI Taxonomy" id="988480"/>
    <lineage>
        <taxon>Eukaryota</taxon>
        <taxon>Fungi</taxon>
        <taxon>Fungi incertae sedis</taxon>
        <taxon>Cryptomycota</taxon>
        <taxon>Cryptomycota incertae sedis</taxon>
        <taxon>Rozella</taxon>
    </lineage>
</organism>
<evidence type="ECO:0000256" key="4">
    <source>
        <dbReference type="ARBA" id="ARBA00022490"/>
    </source>
</evidence>
<name>A0A075AU78_ROZAC</name>
<evidence type="ECO:0000313" key="7">
    <source>
        <dbReference type="EMBL" id="EPZ33700.1"/>
    </source>
</evidence>
<dbReference type="HOGENOM" id="CLU_891836_0_0_1"/>
<proteinExistence type="inferred from homology"/>